<dbReference type="AlphaFoldDB" id="A0A081P7D0"/>
<protein>
    <recommendedName>
        <fullName evidence="4">Ferric oxidoreductase domain-containing protein</fullName>
    </recommendedName>
</protein>
<feature type="transmembrane region" description="Helical" evidence="1">
    <location>
        <begin position="60"/>
        <end position="81"/>
    </location>
</feature>
<keyword evidence="1" id="KW-1133">Transmembrane helix</keyword>
<dbReference type="EMBL" id="JNVM01000006">
    <property type="protein sequence ID" value="KEQ26603.1"/>
    <property type="molecule type" value="Genomic_DNA"/>
</dbReference>
<gene>
    <name evidence="2" type="ORF">ET33_32700</name>
</gene>
<keyword evidence="1" id="KW-0812">Transmembrane</keyword>
<organism evidence="2 3">
    <name type="scientific">Paenibacillus tyrfis</name>
    <dbReference type="NCBI Taxonomy" id="1501230"/>
    <lineage>
        <taxon>Bacteria</taxon>
        <taxon>Bacillati</taxon>
        <taxon>Bacillota</taxon>
        <taxon>Bacilli</taxon>
        <taxon>Bacillales</taxon>
        <taxon>Paenibacillaceae</taxon>
        <taxon>Paenibacillus</taxon>
    </lineage>
</organism>
<evidence type="ECO:0000313" key="3">
    <source>
        <dbReference type="Proteomes" id="UP000028123"/>
    </source>
</evidence>
<feature type="transmembrane region" description="Helical" evidence="1">
    <location>
        <begin position="20"/>
        <end position="40"/>
    </location>
</feature>
<sequence>MLSQEANEMKQPWIPRRERLWVAAAIVVSVLLVLWELWSLLHLPSSTVHSRSFEHTFKNYGSIARIALFFVLANYVLAFIIKQRIWDRMGNPKKWIAALLRFARKWHTPIAIVAIAFILLHAVAVFMYGIKLDFHNMSGLLALFVLLPVPVSGLLRYRRMDRKWHLRSGLAFAFLFLIHAFV</sequence>
<dbReference type="eggNOG" id="ENOG5032W41">
    <property type="taxonomic scope" value="Bacteria"/>
</dbReference>
<evidence type="ECO:0000313" key="2">
    <source>
        <dbReference type="EMBL" id="KEQ26603.1"/>
    </source>
</evidence>
<name>A0A081P7D0_9BACL</name>
<feature type="transmembrane region" description="Helical" evidence="1">
    <location>
        <begin position="164"/>
        <end position="181"/>
    </location>
</feature>
<comment type="caution">
    <text evidence="2">The sequence shown here is derived from an EMBL/GenBank/DDBJ whole genome shotgun (WGS) entry which is preliminary data.</text>
</comment>
<keyword evidence="1" id="KW-0472">Membrane</keyword>
<feature type="transmembrane region" description="Helical" evidence="1">
    <location>
        <begin position="110"/>
        <end position="130"/>
    </location>
</feature>
<feature type="transmembrane region" description="Helical" evidence="1">
    <location>
        <begin position="136"/>
        <end position="157"/>
    </location>
</feature>
<evidence type="ECO:0008006" key="4">
    <source>
        <dbReference type="Google" id="ProtNLM"/>
    </source>
</evidence>
<evidence type="ECO:0000256" key="1">
    <source>
        <dbReference type="SAM" id="Phobius"/>
    </source>
</evidence>
<keyword evidence="3" id="KW-1185">Reference proteome</keyword>
<dbReference type="Proteomes" id="UP000028123">
    <property type="component" value="Unassembled WGS sequence"/>
</dbReference>
<reference evidence="2 3" key="1">
    <citation type="submission" date="2014-06" db="EMBL/GenBank/DDBJ databases">
        <title>Draft genome sequence of Paenibacillus sp. MSt1.</title>
        <authorList>
            <person name="Aw Y.K."/>
            <person name="Ong K.S."/>
            <person name="Gan H.M."/>
            <person name="Lee S.M."/>
        </authorList>
    </citation>
    <scope>NUCLEOTIDE SEQUENCE [LARGE SCALE GENOMIC DNA]</scope>
    <source>
        <strain evidence="2 3">MSt1</strain>
    </source>
</reference>
<proteinExistence type="predicted"/>
<accession>A0A081P7D0</accession>